<dbReference type="GO" id="GO:0006508">
    <property type="term" value="P:proteolysis"/>
    <property type="evidence" value="ECO:0007669"/>
    <property type="project" value="UniProtKB-KW"/>
</dbReference>
<evidence type="ECO:0000256" key="4">
    <source>
        <dbReference type="ARBA" id="ARBA00022692"/>
    </source>
</evidence>
<evidence type="ECO:0000256" key="7">
    <source>
        <dbReference type="ARBA" id="ARBA00023136"/>
    </source>
</evidence>
<dbReference type="EMBL" id="MRCB01000012">
    <property type="protein sequence ID" value="OKH22813.1"/>
    <property type="molecule type" value="Genomic_DNA"/>
</dbReference>
<reference evidence="9 10" key="1">
    <citation type="submission" date="2016-11" db="EMBL/GenBank/DDBJ databases">
        <title>Draft Genome Sequences of Nine Cyanobacterial Strains from Diverse Habitats.</title>
        <authorList>
            <person name="Zhu T."/>
            <person name="Hou S."/>
            <person name="Lu X."/>
            <person name="Hess W.R."/>
        </authorList>
    </citation>
    <scope>NUCLEOTIDE SEQUENCE [LARGE SCALE GENOMIC DNA]</scope>
    <source>
        <strain evidence="9 10">NIES-593</strain>
    </source>
</reference>
<feature type="transmembrane region" description="Helical" evidence="8">
    <location>
        <begin position="251"/>
        <end position="270"/>
    </location>
</feature>
<dbReference type="GO" id="GO:0005886">
    <property type="term" value="C:plasma membrane"/>
    <property type="evidence" value="ECO:0007669"/>
    <property type="project" value="UniProtKB-SubCell"/>
</dbReference>
<sequence length="283" mass="31503">MNKMNWLKTILQPNYWLLSLAAALVALHLTYLSQADEPNLMSLSLLFWLGIASSIWDRRDKLKLESGVFSTFLGISLIALILLRSLAPAGYHIRISPFVSGLGLCLIASGIKRLHHYWKELLILGLLVLYPVFSGLLKAIDLSMLTAKFSAFMLWAAGFNADREGTQILMPTGRVEVYGACSGIDSIILMLCISVLFLLIVPLSRRQQAICMLVAIVLGFFINSLRVSILAILVAYSQKSAFDYWHGGDGSFIFSMISVFLFGTFCWWAYVRHLTVTPNSGEP</sequence>
<feature type="transmembrane region" description="Helical" evidence="8">
    <location>
        <begin position="39"/>
        <end position="56"/>
    </location>
</feature>
<keyword evidence="10" id="KW-1185">Reference proteome</keyword>
<dbReference type="InterPro" id="IPR019127">
    <property type="entry name" value="Exosortase"/>
</dbReference>
<dbReference type="NCBIfam" id="TIGR03763">
    <property type="entry name" value="cyanoexo_CrtA"/>
    <property type="match status" value="1"/>
</dbReference>
<proteinExistence type="predicted"/>
<evidence type="ECO:0000313" key="10">
    <source>
        <dbReference type="Proteomes" id="UP000186868"/>
    </source>
</evidence>
<feature type="transmembrane region" description="Helical" evidence="8">
    <location>
        <begin position="93"/>
        <end position="109"/>
    </location>
</feature>
<evidence type="ECO:0000256" key="8">
    <source>
        <dbReference type="SAM" id="Phobius"/>
    </source>
</evidence>
<evidence type="ECO:0000313" key="9">
    <source>
        <dbReference type="EMBL" id="OKH22813.1"/>
    </source>
</evidence>
<accession>A0A1U7HGV2</accession>
<organism evidence="9 10">
    <name type="scientific">Hydrococcus rivularis NIES-593</name>
    <dbReference type="NCBI Taxonomy" id="1921803"/>
    <lineage>
        <taxon>Bacteria</taxon>
        <taxon>Bacillati</taxon>
        <taxon>Cyanobacteriota</taxon>
        <taxon>Cyanophyceae</taxon>
        <taxon>Pleurocapsales</taxon>
        <taxon>Hydrococcaceae</taxon>
        <taxon>Hydrococcus</taxon>
    </lineage>
</organism>
<protein>
    <submittedName>
        <fullName evidence="9">Cyanoexosortase A</fullName>
    </submittedName>
</protein>
<evidence type="ECO:0000256" key="5">
    <source>
        <dbReference type="ARBA" id="ARBA00022801"/>
    </source>
</evidence>
<feature type="transmembrane region" description="Helical" evidence="8">
    <location>
        <begin position="177"/>
        <end position="201"/>
    </location>
</feature>
<dbReference type="STRING" id="1921803.NIES593_11880"/>
<evidence type="ECO:0000256" key="2">
    <source>
        <dbReference type="ARBA" id="ARBA00022475"/>
    </source>
</evidence>
<dbReference type="Pfam" id="PF09721">
    <property type="entry name" value="Exosortase_EpsH"/>
    <property type="match status" value="1"/>
</dbReference>
<name>A0A1U7HGV2_9CYAN</name>
<evidence type="ECO:0000256" key="1">
    <source>
        <dbReference type="ARBA" id="ARBA00004651"/>
    </source>
</evidence>
<feature type="transmembrane region" description="Helical" evidence="8">
    <location>
        <begin position="15"/>
        <end position="33"/>
    </location>
</feature>
<dbReference type="InterPro" id="IPR026392">
    <property type="entry name" value="Exo/Archaeosortase_dom"/>
</dbReference>
<dbReference type="Proteomes" id="UP000186868">
    <property type="component" value="Unassembled WGS sequence"/>
</dbReference>
<dbReference type="InterPro" id="IPR022505">
    <property type="entry name" value="Exosortase_cyanobac"/>
</dbReference>
<keyword evidence="3" id="KW-0645">Protease</keyword>
<feature type="transmembrane region" description="Helical" evidence="8">
    <location>
        <begin position="213"/>
        <end position="236"/>
    </location>
</feature>
<dbReference type="GO" id="GO:0008233">
    <property type="term" value="F:peptidase activity"/>
    <property type="evidence" value="ECO:0007669"/>
    <property type="project" value="UniProtKB-KW"/>
</dbReference>
<keyword evidence="7 8" id="KW-0472">Membrane</keyword>
<comment type="caution">
    <text evidence="9">The sequence shown here is derived from an EMBL/GenBank/DDBJ whole genome shotgun (WGS) entry which is preliminary data.</text>
</comment>
<feature type="transmembrane region" description="Helical" evidence="8">
    <location>
        <begin position="68"/>
        <end position="87"/>
    </location>
</feature>
<evidence type="ECO:0000256" key="6">
    <source>
        <dbReference type="ARBA" id="ARBA00022989"/>
    </source>
</evidence>
<keyword evidence="4 8" id="KW-0812">Transmembrane</keyword>
<dbReference type="NCBIfam" id="TIGR04178">
    <property type="entry name" value="exo_archaeo"/>
    <property type="match status" value="1"/>
</dbReference>
<feature type="transmembrane region" description="Helical" evidence="8">
    <location>
        <begin position="121"/>
        <end position="140"/>
    </location>
</feature>
<comment type="subcellular location">
    <subcellularLocation>
        <location evidence="1">Cell membrane</location>
        <topology evidence="1">Multi-pass membrane protein</topology>
    </subcellularLocation>
</comment>
<keyword evidence="2" id="KW-1003">Cell membrane</keyword>
<gene>
    <name evidence="9" type="ORF">NIES593_11880</name>
</gene>
<keyword evidence="5" id="KW-0378">Hydrolase</keyword>
<evidence type="ECO:0000256" key="3">
    <source>
        <dbReference type="ARBA" id="ARBA00022670"/>
    </source>
</evidence>
<keyword evidence="6 8" id="KW-1133">Transmembrane helix</keyword>
<dbReference type="AlphaFoldDB" id="A0A1U7HGV2"/>